<evidence type="ECO:0000313" key="3">
    <source>
        <dbReference type="Proteomes" id="UP000564677"/>
    </source>
</evidence>
<evidence type="ECO:0000259" key="1">
    <source>
        <dbReference type="SMART" id="SM00421"/>
    </source>
</evidence>
<dbReference type="SUPFAM" id="SSF46894">
    <property type="entry name" value="C-terminal effector domain of the bipartite response regulators"/>
    <property type="match status" value="1"/>
</dbReference>
<dbReference type="Proteomes" id="UP000564677">
    <property type="component" value="Unassembled WGS sequence"/>
</dbReference>
<proteinExistence type="predicted"/>
<dbReference type="InterPro" id="IPR000792">
    <property type="entry name" value="Tscrpt_reg_LuxR_C"/>
</dbReference>
<organism evidence="2 3">
    <name type="scientific">Sphingomonas leidyi</name>
    <dbReference type="NCBI Taxonomy" id="68569"/>
    <lineage>
        <taxon>Bacteria</taxon>
        <taxon>Pseudomonadati</taxon>
        <taxon>Pseudomonadota</taxon>
        <taxon>Alphaproteobacteria</taxon>
        <taxon>Sphingomonadales</taxon>
        <taxon>Sphingomonadaceae</taxon>
        <taxon>Sphingomonas</taxon>
    </lineage>
</organism>
<gene>
    <name evidence="2" type="ORF">FHR20_000472</name>
</gene>
<keyword evidence="2" id="KW-0238">DNA-binding</keyword>
<comment type="caution">
    <text evidence="2">The sequence shown here is derived from an EMBL/GenBank/DDBJ whole genome shotgun (WGS) entry which is preliminary data.</text>
</comment>
<name>A0A7X5UXG5_9SPHN</name>
<accession>A0A7X5UXG5</accession>
<dbReference type="GO" id="GO:0003677">
    <property type="term" value="F:DNA binding"/>
    <property type="evidence" value="ECO:0007669"/>
    <property type="project" value="UniProtKB-KW"/>
</dbReference>
<dbReference type="EMBL" id="JAASQV010000001">
    <property type="protein sequence ID" value="NIJ63541.1"/>
    <property type="molecule type" value="Genomic_DNA"/>
</dbReference>
<dbReference type="RefSeq" id="WP_167298043.1">
    <property type="nucleotide sequence ID" value="NZ_JAASQV010000001.1"/>
</dbReference>
<dbReference type="GO" id="GO:0006355">
    <property type="term" value="P:regulation of DNA-templated transcription"/>
    <property type="evidence" value="ECO:0007669"/>
    <property type="project" value="InterPro"/>
</dbReference>
<evidence type="ECO:0000313" key="2">
    <source>
        <dbReference type="EMBL" id="NIJ63541.1"/>
    </source>
</evidence>
<dbReference type="Gene3D" id="1.10.10.10">
    <property type="entry name" value="Winged helix-like DNA-binding domain superfamily/Winged helix DNA-binding domain"/>
    <property type="match status" value="1"/>
</dbReference>
<dbReference type="InterPro" id="IPR016032">
    <property type="entry name" value="Sig_transdc_resp-reg_C-effctor"/>
</dbReference>
<protein>
    <submittedName>
        <fullName evidence="2">DNA-binding CsgD family transcriptional regulator/PAS domain-containing protein</fullName>
    </submittedName>
</protein>
<dbReference type="SMART" id="SM00421">
    <property type="entry name" value="HTH_LUXR"/>
    <property type="match status" value="1"/>
</dbReference>
<keyword evidence="3" id="KW-1185">Reference proteome</keyword>
<dbReference type="InterPro" id="IPR036388">
    <property type="entry name" value="WH-like_DNA-bd_sf"/>
</dbReference>
<dbReference type="AlphaFoldDB" id="A0A7X5UXG5"/>
<feature type="domain" description="HTH luxR-type" evidence="1">
    <location>
        <begin position="321"/>
        <end position="378"/>
    </location>
</feature>
<sequence>MPSPEPLTPLLVAELVGGIYEAALDPCLWQRLVDRVEEIYPEITVALFSHESHLPAAALTVTANYSDAAMRDYAAHYFSNSPYVDFVPRNGVGQPVRSEAIIREEELFGTEHYNDFMRVHRIGHHATGMVLERGPGGWASLSFADRRNDTARREHQMQLLRLLAPHFGRAFRLRRTLMDARMAGTAAQAVFDGWMHAALVLDREGRVMTMNRRAEALVARGEGIMLNRFGQPRSFDDRCSRALDLAFAACRASADAPMEASGELSGVMLPRRAGGVPLHAMLWPIAAAAEFGLPTLPGQVLLVISDPDDTPPGAVAWIARRFALSPAEEKLADAVIAGVPLNEAAEKLGIQLSTARTRLKTIQGKTGCHRQLDLVRLAMSVPAVRLG</sequence>
<reference evidence="2 3" key="1">
    <citation type="submission" date="2020-03" db="EMBL/GenBank/DDBJ databases">
        <title>Genomic Encyclopedia of Type Strains, Phase IV (KMG-IV): sequencing the most valuable type-strain genomes for metagenomic binning, comparative biology and taxonomic classification.</title>
        <authorList>
            <person name="Goeker M."/>
        </authorList>
    </citation>
    <scope>NUCLEOTIDE SEQUENCE [LARGE SCALE GENOMIC DNA]</scope>
    <source>
        <strain evidence="2 3">DSM 4733</strain>
    </source>
</reference>